<dbReference type="InterPro" id="IPR051678">
    <property type="entry name" value="AGP_Transferase"/>
</dbReference>
<dbReference type="HOGENOM" id="CLU_028906_4_1_1"/>
<accession>A0A0D2EVN0</accession>
<dbReference type="OrthoDB" id="4132742at2759"/>
<reference evidence="2 3" key="1">
    <citation type="submission" date="2015-01" db="EMBL/GenBank/DDBJ databases">
        <title>The Genome Sequence of Exophiala xenobiotica CBS118157.</title>
        <authorList>
            <consortium name="The Broad Institute Genomics Platform"/>
            <person name="Cuomo C."/>
            <person name="de Hoog S."/>
            <person name="Gorbushina A."/>
            <person name="Stielow B."/>
            <person name="Teixiera M."/>
            <person name="Abouelleil A."/>
            <person name="Chapman S.B."/>
            <person name="Priest M."/>
            <person name="Young S.K."/>
            <person name="Wortman J."/>
            <person name="Nusbaum C."/>
            <person name="Birren B."/>
        </authorList>
    </citation>
    <scope>NUCLEOTIDE SEQUENCE [LARGE SCALE GENOMIC DNA]</scope>
    <source>
        <strain evidence="2 3">CBS 118157</strain>
    </source>
</reference>
<dbReference type="Pfam" id="PF01636">
    <property type="entry name" value="APH"/>
    <property type="match status" value="1"/>
</dbReference>
<protein>
    <recommendedName>
        <fullName evidence="1">Aminoglycoside phosphotransferase domain-containing protein</fullName>
    </recommendedName>
</protein>
<dbReference type="Gene3D" id="3.90.1200.10">
    <property type="match status" value="1"/>
</dbReference>
<evidence type="ECO:0000313" key="3">
    <source>
        <dbReference type="Proteomes" id="UP000054342"/>
    </source>
</evidence>
<dbReference type="InterPro" id="IPR011009">
    <property type="entry name" value="Kinase-like_dom_sf"/>
</dbReference>
<dbReference type="PANTHER" id="PTHR21310">
    <property type="entry name" value="AMINOGLYCOSIDE PHOSPHOTRANSFERASE-RELATED-RELATED"/>
    <property type="match status" value="1"/>
</dbReference>
<proteinExistence type="predicted"/>
<dbReference type="Proteomes" id="UP000054342">
    <property type="component" value="Unassembled WGS sequence"/>
</dbReference>
<dbReference type="AlphaFoldDB" id="A0A0D2EVN0"/>
<dbReference type="PANTHER" id="PTHR21310:SF37">
    <property type="entry name" value="AMINOGLYCOSIDE PHOSPHOTRANSFERASE DOMAIN-CONTAINING PROTEIN"/>
    <property type="match status" value="1"/>
</dbReference>
<dbReference type="EMBL" id="KN847318">
    <property type="protein sequence ID" value="KIW58820.1"/>
    <property type="molecule type" value="Genomic_DNA"/>
</dbReference>
<dbReference type="RefSeq" id="XP_013319404.1">
    <property type="nucleotide sequence ID" value="XM_013463950.1"/>
</dbReference>
<dbReference type="GeneID" id="25325224"/>
<keyword evidence="3" id="KW-1185">Reference proteome</keyword>
<dbReference type="InterPro" id="IPR002575">
    <property type="entry name" value="Aminoglycoside_PTrfase"/>
</dbReference>
<organism evidence="2 3">
    <name type="scientific">Exophiala xenobiotica</name>
    <dbReference type="NCBI Taxonomy" id="348802"/>
    <lineage>
        <taxon>Eukaryota</taxon>
        <taxon>Fungi</taxon>
        <taxon>Dikarya</taxon>
        <taxon>Ascomycota</taxon>
        <taxon>Pezizomycotina</taxon>
        <taxon>Eurotiomycetes</taxon>
        <taxon>Chaetothyriomycetidae</taxon>
        <taxon>Chaetothyriales</taxon>
        <taxon>Herpotrichiellaceae</taxon>
        <taxon>Exophiala</taxon>
    </lineage>
</organism>
<gene>
    <name evidence="2" type="ORF">PV05_03316</name>
</gene>
<feature type="domain" description="Aminoglycoside phosphotransferase" evidence="1">
    <location>
        <begin position="58"/>
        <end position="308"/>
    </location>
</feature>
<sequence length="455" mass="52677">MLFDHVAEEQQEKSFTIWVQALLRNSPEHLAMHLAATHRAGKPIAACHWKNGSFNICYRVKYDDGFHAIVRFAALGRTIYRKEKVDNEVAVMKYLRQYTSIRVPDVLGAGTCWAGPYIVMSFVEGESLATLLRDPLQNGRPVLNPQIIDRAVKRAYREMAELHLQLSKQEFPRIGALEYNGEGFTVTKRPLTYNMNQLATSANLPPQAFPTHPFDSANDYFTSLANQQFSQLQHQRNDAIADQDDCRKKYVARCLFRKTAHNVSTEHCHGPFRLYCDDFRPSNVLVDLQNLHITGVVDWEFTYVAPAEFAYIAPWWLLLQSPEDWESNLDEFVERFVPRLRLFLDVLRECEDEKAKEGNGILADSQRLSERMERSFDTGMFWVCLAAKYSSMFDEIYWTFIDEMYHGPFTSIEDRIGLLSEEERLNLDEFVRAKVEHIAEGPLEIYYSVDNLVDL</sequence>
<evidence type="ECO:0000313" key="2">
    <source>
        <dbReference type="EMBL" id="KIW58820.1"/>
    </source>
</evidence>
<evidence type="ECO:0000259" key="1">
    <source>
        <dbReference type="Pfam" id="PF01636"/>
    </source>
</evidence>
<dbReference type="SUPFAM" id="SSF56112">
    <property type="entry name" value="Protein kinase-like (PK-like)"/>
    <property type="match status" value="1"/>
</dbReference>
<name>A0A0D2EVN0_9EURO</name>